<sequence length="95" mass="10861">MNQSLQSCHLLQPVSAKAKRIPNSMKKALHKQYTNRGGQNHQWVKVRRQELQRRRALRVKEACTEGLFTHTVTLVFCSNRASVHGQAHQPPSSHP</sequence>
<comment type="caution">
    <text evidence="1">The sequence shown here is derived from an EMBL/GenBank/DDBJ whole genome shotgun (WGS) entry which is preliminary data.</text>
</comment>
<protein>
    <submittedName>
        <fullName evidence="1">Uncharacterized protein</fullName>
    </submittedName>
</protein>
<dbReference type="EMBL" id="LSYS01009367">
    <property type="protein sequence ID" value="OPJ66854.1"/>
    <property type="molecule type" value="Genomic_DNA"/>
</dbReference>
<gene>
    <name evidence="1" type="ORF">AV530_016825</name>
</gene>
<reference evidence="1 2" key="1">
    <citation type="submission" date="2016-02" db="EMBL/GenBank/DDBJ databases">
        <title>Band-tailed pigeon sequencing and assembly.</title>
        <authorList>
            <person name="Soares A.E."/>
            <person name="Novak B.J."/>
            <person name="Rice E.S."/>
            <person name="O'Connell B."/>
            <person name="Chang D."/>
            <person name="Weber S."/>
            <person name="Shapiro B."/>
        </authorList>
    </citation>
    <scope>NUCLEOTIDE SEQUENCE [LARGE SCALE GENOMIC DNA]</scope>
    <source>
        <strain evidence="1">BTP2013</strain>
        <tissue evidence="1">Blood</tissue>
    </source>
</reference>
<proteinExistence type="predicted"/>
<evidence type="ECO:0000313" key="1">
    <source>
        <dbReference type="EMBL" id="OPJ66854.1"/>
    </source>
</evidence>
<dbReference type="AlphaFoldDB" id="A0A1V4J494"/>
<accession>A0A1V4J494</accession>
<organism evidence="1 2">
    <name type="scientific">Patagioenas fasciata monilis</name>
    <dbReference type="NCBI Taxonomy" id="372326"/>
    <lineage>
        <taxon>Eukaryota</taxon>
        <taxon>Metazoa</taxon>
        <taxon>Chordata</taxon>
        <taxon>Craniata</taxon>
        <taxon>Vertebrata</taxon>
        <taxon>Euteleostomi</taxon>
        <taxon>Archelosauria</taxon>
        <taxon>Archosauria</taxon>
        <taxon>Dinosauria</taxon>
        <taxon>Saurischia</taxon>
        <taxon>Theropoda</taxon>
        <taxon>Coelurosauria</taxon>
        <taxon>Aves</taxon>
        <taxon>Neognathae</taxon>
        <taxon>Neoaves</taxon>
        <taxon>Columbimorphae</taxon>
        <taxon>Columbiformes</taxon>
        <taxon>Columbidae</taxon>
        <taxon>Patagioenas</taxon>
    </lineage>
</organism>
<dbReference type="Proteomes" id="UP000190648">
    <property type="component" value="Unassembled WGS sequence"/>
</dbReference>
<keyword evidence="2" id="KW-1185">Reference proteome</keyword>
<name>A0A1V4J494_PATFA</name>
<evidence type="ECO:0000313" key="2">
    <source>
        <dbReference type="Proteomes" id="UP000190648"/>
    </source>
</evidence>